<proteinExistence type="predicted"/>
<comment type="caution">
    <text evidence="9">The sequence shown here is derived from an EMBL/GenBank/DDBJ whole genome shotgun (WGS) entry which is preliminary data.</text>
</comment>
<dbReference type="AlphaFoldDB" id="A0A8H7ENM4"/>
<organism evidence="9 10">
    <name type="scientific">Apophysomyces ossiformis</name>
    <dbReference type="NCBI Taxonomy" id="679940"/>
    <lineage>
        <taxon>Eukaryota</taxon>
        <taxon>Fungi</taxon>
        <taxon>Fungi incertae sedis</taxon>
        <taxon>Mucoromycota</taxon>
        <taxon>Mucoromycotina</taxon>
        <taxon>Mucoromycetes</taxon>
        <taxon>Mucorales</taxon>
        <taxon>Mucorineae</taxon>
        <taxon>Mucoraceae</taxon>
        <taxon>Apophysomyces</taxon>
    </lineage>
</organism>
<dbReference type="InterPro" id="IPR014001">
    <property type="entry name" value="Helicase_ATP-bd"/>
</dbReference>
<evidence type="ECO:0000256" key="1">
    <source>
        <dbReference type="ARBA" id="ARBA00012552"/>
    </source>
</evidence>
<evidence type="ECO:0000313" key="9">
    <source>
        <dbReference type="EMBL" id="KAF7724709.1"/>
    </source>
</evidence>
<dbReference type="PANTHER" id="PTHR47963:SF8">
    <property type="entry name" value="ATP-DEPENDENT RNA HELICASE DEAD"/>
    <property type="match status" value="1"/>
</dbReference>
<dbReference type="PANTHER" id="PTHR47963">
    <property type="entry name" value="DEAD-BOX ATP-DEPENDENT RNA HELICASE 47, MITOCHONDRIAL"/>
    <property type="match status" value="1"/>
</dbReference>
<dbReference type="InterPro" id="IPR050547">
    <property type="entry name" value="DEAD_box_RNA_helicases"/>
</dbReference>
<evidence type="ECO:0000256" key="5">
    <source>
        <dbReference type="ARBA" id="ARBA00022840"/>
    </source>
</evidence>
<feature type="domain" description="Helicase ATP-binding" evidence="7">
    <location>
        <begin position="37"/>
        <end position="197"/>
    </location>
</feature>
<dbReference type="SMART" id="SM00487">
    <property type="entry name" value="DEXDc"/>
    <property type="match status" value="1"/>
</dbReference>
<dbReference type="PROSITE" id="PS51192">
    <property type="entry name" value="HELICASE_ATP_BIND_1"/>
    <property type="match status" value="1"/>
</dbReference>
<keyword evidence="3" id="KW-0378">Hydrolase</keyword>
<dbReference type="GO" id="GO:0005524">
    <property type="term" value="F:ATP binding"/>
    <property type="evidence" value="ECO:0007669"/>
    <property type="project" value="UniProtKB-KW"/>
</dbReference>
<feature type="region of interest" description="Disordered" evidence="6">
    <location>
        <begin position="240"/>
        <end position="273"/>
    </location>
</feature>
<dbReference type="SMART" id="SM00490">
    <property type="entry name" value="HELICc"/>
    <property type="match status" value="1"/>
</dbReference>
<evidence type="ECO:0000259" key="7">
    <source>
        <dbReference type="PROSITE" id="PS51192"/>
    </source>
</evidence>
<evidence type="ECO:0000256" key="2">
    <source>
        <dbReference type="ARBA" id="ARBA00022741"/>
    </source>
</evidence>
<feature type="compositionally biased region" description="Basic and acidic residues" evidence="6">
    <location>
        <begin position="253"/>
        <end position="265"/>
    </location>
</feature>
<dbReference type="InterPro" id="IPR027417">
    <property type="entry name" value="P-loop_NTPase"/>
</dbReference>
<evidence type="ECO:0000259" key="8">
    <source>
        <dbReference type="PROSITE" id="PS51194"/>
    </source>
</evidence>
<keyword evidence="5" id="KW-0067">ATP-binding</keyword>
<dbReference type="OrthoDB" id="10256233at2759"/>
<protein>
    <recommendedName>
        <fullName evidence="1">RNA helicase</fullName>
        <ecNumber evidence="1">3.6.4.13</ecNumber>
    </recommendedName>
</protein>
<dbReference type="InterPro" id="IPR001650">
    <property type="entry name" value="Helicase_C-like"/>
</dbReference>
<dbReference type="GO" id="GO:0003724">
    <property type="term" value="F:RNA helicase activity"/>
    <property type="evidence" value="ECO:0007669"/>
    <property type="project" value="UniProtKB-EC"/>
</dbReference>
<keyword evidence="10" id="KW-1185">Reference proteome</keyword>
<dbReference type="Proteomes" id="UP000605846">
    <property type="component" value="Unassembled WGS sequence"/>
</dbReference>
<name>A0A8H7ENM4_9FUNG</name>
<dbReference type="Pfam" id="PF00270">
    <property type="entry name" value="DEAD"/>
    <property type="match status" value="1"/>
</dbReference>
<dbReference type="EMBL" id="JABAYA010000113">
    <property type="protein sequence ID" value="KAF7724709.1"/>
    <property type="molecule type" value="Genomic_DNA"/>
</dbReference>
<accession>A0A8H7ENM4</accession>
<evidence type="ECO:0000256" key="6">
    <source>
        <dbReference type="SAM" id="MobiDB-lite"/>
    </source>
</evidence>
<dbReference type="EC" id="3.6.4.13" evidence="1"/>
<keyword evidence="4" id="KW-0347">Helicase</keyword>
<dbReference type="SUPFAM" id="SSF52540">
    <property type="entry name" value="P-loop containing nucleoside triphosphate hydrolases"/>
    <property type="match status" value="1"/>
</dbReference>
<keyword evidence="2" id="KW-0547">Nucleotide-binding</keyword>
<dbReference type="GO" id="GO:0003723">
    <property type="term" value="F:RNA binding"/>
    <property type="evidence" value="ECO:0007669"/>
    <property type="project" value="TreeGrafter"/>
</dbReference>
<dbReference type="PROSITE" id="PS51194">
    <property type="entry name" value="HELICASE_CTER"/>
    <property type="match status" value="1"/>
</dbReference>
<evidence type="ECO:0000313" key="10">
    <source>
        <dbReference type="Proteomes" id="UP000605846"/>
    </source>
</evidence>
<dbReference type="GO" id="GO:0016787">
    <property type="term" value="F:hydrolase activity"/>
    <property type="evidence" value="ECO:0007669"/>
    <property type="project" value="UniProtKB-KW"/>
</dbReference>
<dbReference type="Pfam" id="PF00271">
    <property type="entry name" value="Helicase_C"/>
    <property type="match status" value="1"/>
</dbReference>
<dbReference type="InterPro" id="IPR011545">
    <property type="entry name" value="DEAD/DEAH_box_helicase_dom"/>
</dbReference>
<sequence length="425" mass="48615">MFTSRTFQHLGIPTKTAERLRSEFGIEQPTQAQTQFIPAVRSGRDLLLRDRTGTGKTFGLALALTSLRRRSLYLAPNEELVTQVRHWVDRLEGIGSSTSKELLVSTPADAMKIDRAILRDVHRIVLDEADQALRLPKRYATARQQRLRQEHPKPAQILIDQLIMERKKKPQIIVASATLNRPLRYWLQQQGWTDNPLFIDLAKQQQQPVETADTDEWDKRNKVHHYCLVVSDDEIRNIMSSSSSLSEEEEGIEKERPLAEDERNNGKRGSASVDFDDLDDRMLDSVATLTQIESASQSILFVHPSVSTAYVQTYLAKHDIQSRDLREYVVGQPLSSTERPTLWLATEFSARGMDLPDVSHVYILGRPTSVPSYLHMAGRTGRLGYRSPHQSKVISLVRDQGWTTKKMLTMYQFMNISVEHYEHVQ</sequence>
<feature type="domain" description="Helicase C-terminal" evidence="8">
    <location>
        <begin position="288"/>
        <end position="425"/>
    </location>
</feature>
<evidence type="ECO:0000256" key="4">
    <source>
        <dbReference type="ARBA" id="ARBA00022806"/>
    </source>
</evidence>
<reference evidence="9" key="1">
    <citation type="submission" date="2020-01" db="EMBL/GenBank/DDBJ databases">
        <title>Genome Sequencing of Three Apophysomyces-Like Fungal Strains Confirms a Novel Fungal Genus in the Mucoromycota with divergent Burkholderia-like Endosymbiotic Bacteria.</title>
        <authorList>
            <person name="Stajich J.E."/>
            <person name="Macias A.M."/>
            <person name="Carter-House D."/>
            <person name="Lovett B."/>
            <person name="Kasson L.R."/>
            <person name="Berry K."/>
            <person name="Grigoriev I."/>
            <person name="Chang Y."/>
            <person name="Spatafora J."/>
            <person name="Kasson M.T."/>
        </authorList>
    </citation>
    <scope>NUCLEOTIDE SEQUENCE</scope>
    <source>
        <strain evidence="9">NRRL A-21654</strain>
    </source>
</reference>
<dbReference type="Gene3D" id="3.40.50.300">
    <property type="entry name" value="P-loop containing nucleotide triphosphate hydrolases"/>
    <property type="match status" value="3"/>
</dbReference>
<gene>
    <name evidence="9" type="ORF">EC973_000817</name>
</gene>
<evidence type="ECO:0000256" key="3">
    <source>
        <dbReference type="ARBA" id="ARBA00022801"/>
    </source>
</evidence>